<dbReference type="InterPro" id="IPR016024">
    <property type="entry name" value="ARM-type_fold"/>
</dbReference>
<dbReference type="Proteomes" id="UP001552299">
    <property type="component" value="Unassembled WGS sequence"/>
</dbReference>
<comment type="catalytic activity">
    <reaction evidence="1 5">
        <text>S-ubiquitinyl-[E2 ubiquitin-conjugating enzyme]-L-cysteine + [acceptor protein]-L-lysine = [E2 ubiquitin-conjugating enzyme]-L-cysteine + N(6)-ubiquitinyl-[acceptor protein]-L-lysine.</text>
        <dbReference type="EC" id="2.3.2.27"/>
    </reaction>
</comment>
<feature type="domain" description="U-box" evidence="6">
    <location>
        <begin position="28"/>
        <end position="102"/>
    </location>
</feature>
<dbReference type="InterPro" id="IPR013083">
    <property type="entry name" value="Znf_RING/FYVE/PHD"/>
</dbReference>
<evidence type="ECO:0000259" key="6">
    <source>
        <dbReference type="PROSITE" id="PS51698"/>
    </source>
</evidence>
<dbReference type="GO" id="GO:0061630">
    <property type="term" value="F:ubiquitin protein ligase activity"/>
    <property type="evidence" value="ECO:0007669"/>
    <property type="project" value="UniProtKB-UniRule"/>
</dbReference>
<dbReference type="GO" id="GO:0016567">
    <property type="term" value="P:protein ubiquitination"/>
    <property type="evidence" value="ECO:0007669"/>
    <property type="project" value="UniProtKB-UniRule"/>
</dbReference>
<dbReference type="Pfam" id="PF04564">
    <property type="entry name" value="U-box"/>
    <property type="match status" value="1"/>
</dbReference>
<dbReference type="InterPro" id="IPR003613">
    <property type="entry name" value="Ubox_domain"/>
</dbReference>
<dbReference type="InterPro" id="IPR058678">
    <property type="entry name" value="ARM_PUB"/>
</dbReference>
<keyword evidence="3 5" id="KW-0808">Transferase</keyword>
<gene>
    <name evidence="7" type="ORF">M5K25_012208</name>
</gene>
<dbReference type="AlphaFoldDB" id="A0ABD0UWZ9"/>
<evidence type="ECO:0000256" key="4">
    <source>
        <dbReference type="ARBA" id="ARBA00022786"/>
    </source>
</evidence>
<dbReference type="SMART" id="SM00504">
    <property type="entry name" value="Ubox"/>
    <property type="match status" value="1"/>
</dbReference>
<accession>A0ABD0UWZ9</accession>
<protein>
    <recommendedName>
        <fullName evidence="5 6">U-box domain-containing protein</fullName>
        <ecNumber evidence="5">2.3.2.27</ecNumber>
    </recommendedName>
    <alternativeName>
        <fullName evidence="5">RING-type E3 ubiquitin transferase PUB</fullName>
    </alternativeName>
</protein>
<dbReference type="EC" id="2.3.2.27" evidence="5"/>
<dbReference type="EMBL" id="JANQDX010000010">
    <property type="protein sequence ID" value="KAL0917161.1"/>
    <property type="molecule type" value="Genomic_DNA"/>
</dbReference>
<dbReference type="InterPro" id="IPR045210">
    <property type="entry name" value="RING-Ubox_PUB"/>
</dbReference>
<dbReference type="Gene3D" id="1.25.10.10">
    <property type="entry name" value="Leucine-rich Repeat Variant"/>
    <property type="match status" value="1"/>
</dbReference>
<evidence type="ECO:0000256" key="2">
    <source>
        <dbReference type="ARBA" id="ARBA00004906"/>
    </source>
</evidence>
<evidence type="ECO:0000313" key="8">
    <source>
        <dbReference type="Proteomes" id="UP001552299"/>
    </source>
</evidence>
<dbReference type="InterPro" id="IPR045185">
    <property type="entry name" value="PUB22/23/24-like"/>
</dbReference>
<proteinExistence type="predicted"/>
<evidence type="ECO:0000256" key="3">
    <source>
        <dbReference type="ARBA" id="ARBA00022679"/>
    </source>
</evidence>
<comment type="caution">
    <text evidence="7">The sequence shown here is derived from an EMBL/GenBank/DDBJ whole genome shotgun (WGS) entry which is preliminary data.</text>
</comment>
<dbReference type="InterPro" id="IPR011989">
    <property type="entry name" value="ARM-like"/>
</dbReference>
<sequence>MVFSRKPRTAKQKPTKSTSHLTIITELIIPDHFQCPISLHLMKDPVTAPTGITYDRESIEKWLEMGKSTCPVTNMELTVEDLIPNHSIRRMIQDWCVANQSYGIERIPTPRIPISSAEASEILHNISLAYQSDQDGKRCLELVGRLKSSEKESERNRRCLVSNGAPIVLASAFRMLASQSLKVLTEILEALVGLLPFNDEVVLIELGSTSESLDSIIKIMKQGDVGSKLNAVLMVKKMAATSKAIADHNNGFVEPLLEFIREPVSLQATKASLVATFYLIIDDERIATEFVKMGLIPLLLEILIESDKSMIEKSLAILDGLCDCDLGREIACANALTIPVLVKKLFRVSEMATEFAVSALWKLCKNCQGKYCLVECLQVGLFQKLLLLLQVGCGDSAKEKATEMLKMMSGCSEKLECIDTANFKGLNRPST</sequence>
<dbReference type="PROSITE" id="PS51698">
    <property type="entry name" value="U_BOX"/>
    <property type="match status" value="1"/>
</dbReference>
<dbReference type="PANTHER" id="PTHR22849:SF161">
    <property type="entry name" value="U-BOX DOMAIN-CONTAINING PROTEIN"/>
    <property type="match status" value="1"/>
</dbReference>
<dbReference type="Pfam" id="PF25598">
    <property type="entry name" value="ARM_PUB"/>
    <property type="match status" value="1"/>
</dbReference>
<keyword evidence="8" id="KW-1185">Reference proteome</keyword>
<dbReference type="SUPFAM" id="SSF57850">
    <property type="entry name" value="RING/U-box"/>
    <property type="match status" value="1"/>
</dbReference>
<evidence type="ECO:0000256" key="5">
    <source>
        <dbReference type="RuleBase" id="RU369093"/>
    </source>
</evidence>
<dbReference type="FunFam" id="3.30.40.10:FF:000442">
    <property type="entry name" value="RING-type E3 ubiquitin transferase"/>
    <property type="match status" value="1"/>
</dbReference>
<dbReference type="PANTHER" id="PTHR22849">
    <property type="entry name" value="WDSAM1 PROTEIN"/>
    <property type="match status" value="1"/>
</dbReference>
<evidence type="ECO:0000313" key="7">
    <source>
        <dbReference type="EMBL" id="KAL0917161.1"/>
    </source>
</evidence>
<reference evidence="7 8" key="1">
    <citation type="journal article" date="2024" name="Plant Biotechnol. J.">
        <title>Dendrobium thyrsiflorum genome and its molecular insights into genes involved in important horticultural traits.</title>
        <authorList>
            <person name="Chen B."/>
            <person name="Wang J.Y."/>
            <person name="Zheng P.J."/>
            <person name="Li K.L."/>
            <person name="Liang Y.M."/>
            <person name="Chen X.F."/>
            <person name="Zhang C."/>
            <person name="Zhao X."/>
            <person name="He X."/>
            <person name="Zhang G.Q."/>
            <person name="Liu Z.J."/>
            <person name="Xu Q."/>
        </authorList>
    </citation>
    <scope>NUCLEOTIDE SEQUENCE [LARGE SCALE GENOMIC DNA]</scope>
    <source>
        <strain evidence="7">GZMU011</strain>
    </source>
</reference>
<comment type="pathway">
    <text evidence="2 5">Protein modification; protein ubiquitination.</text>
</comment>
<dbReference type="Gene3D" id="3.30.40.10">
    <property type="entry name" value="Zinc/RING finger domain, C3HC4 (zinc finger)"/>
    <property type="match status" value="1"/>
</dbReference>
<dbReference type="SUPFAM" id="SSF48371">
    <property type="entry name" value="ARM repeat"/>
    <property type="match status" value="1"/>
</dbReference>
<name>A0ABD0UWZ9_DENTH</name>
<keyword evidence="4 5" id="KW-0833">Ubl conjugation pathway</keyword>
<organism evidence="7 8">
    <name type="scientific">Dendrobium thyrsiflorum</name>
    <name type="common">Pinecone-like raceme dendrobium</name>
    <name type="synonym">Orchid</name>
    <dbReference type="NCBI Taxonomy" id="117978"/>
    <lineage>
        <taxon>Eukaryota</taxon>
        <taxon>Viridiplantae</taxon>
        <taxon>Streptophyta</taxon>
        <taxon>Embryophyta</taxon>
        <taxon>Tracheophyta</taxon>
        <taxon>Spermatophyta</taxon>
        <taxon>Magnoliopsida</taxon>
        <taxon>Liliopsida</taxon>
        <taxon>Asparagales</taxon>
        <taxon>Orchidaceae</taxon>
        <taxon>Epidendroideae</taxon>
        <taxon>Malaxideae</taxon>
        <taxon>Dendrobiinae</taxon>
        <taxon>Dendrobium</taxon>
    </lineage>
</organism>
<dbReference type="CDD" id="cd16664">
    <property type="entry name" value="RING-Ubox_PUB"/>
    <property type="match status" value="1"/>
</dbReference>
<evidence type="ECO:0000256" key="1">
    <source>
        <dbReference type="ARBA" id="ARBA00000900"/>
    </source>
</evidence>
<comment type="function">
    <text evidence="5">Functions as an E3 ubiquitin ligase.</text>
</comment>